<reference evidence="4" key="1">
    <citation type="submission" date="2019-02" db="EMBL/GenBank/DDBJ databases">
        <authorList>
            <person name="Gruber-Vodicka R. H."/>
            <person name="Seah K. B. B."/>
        </authorList>
    </citation>
    <scope>NUCLEOTIDE SEQUENCE</scope>
    <source>
        <strain evidence="4">BECK_SA2B15</strain>
    </source>
</reference>
<evidence type="ECO:0000259" key="2">
    <source>
        <dbReference type="Pfam" id="PF13808"/>
    </source>
</evidence>
<sequence length="238" mass="26787">MCSDLVSHLSKVEDPRWDKNKLYPLDEILLLCICAIISGAEGWKDIAEFGRNKLNWLRKFLKFRNGIPSEDCIAWVMAKLSPKAFQKCFVDRAQSIAELTDGEVVNIDGKTLRRSYDRRNNRSAIHMVSAWASTNLISLGQVATEEKSNEITAIPKLLEMLDIKGAIVSIDAMGCQKAIARQIVSQDADYILALKENQPELHTSVKDYFETAKTANFRSVPATYHEQTDVGHGRRATE</sequence>
<feature type="domain" description="H repeat-associated protein N-terminal" evidence="2">
    <location>
        <begin position="7"/>
        <end position="90"/>
    </location>
</feature>
<evidence type="ECO:0000313" key="4">
    <source>
        <dbReference type="EMBL" id="VFK05454.1"/>
    </source>
</evidence>
<gene>
    <name evidence="3" type="ORF">BECKH772A_GA0070896_105201</name>
    <name evidence="4" type="ORF">BECKH772A_GA0070896_105522</name>
</gene>
<dbReference type="Pfam" id="PF01609">
    <property type="entry name" value="DDE_Tnp_1"/>
    <property type="match status" value="1"/>
</dbReference>
<proteinExistence type="predicted"/>
<accession>A0A450VKW2</accession>
<dbReference type="AlphaFoldDB" id="A0A450VKW2"/>
<dbReference type="EMBL" id="CAADFG010000520">
    <property type="protein sequence ID" value="VFK05233.1"/>
    <property type="molecule type" value="Genomic_DNA"/>
</dbReference>
<feature type="domain" description="Transposase IS4-like" evidence="1">
    <location>
        <begin position="103"/>
        <end position="213"/>
    </location>
</feature>
<dbReference type="GO" id="GO:0003677">
    <property type="term" value="F:DNA binding"/>
    <property type="evidence" value="ECO:0007669"/>
    <property type="project" value="InterPro"/>
</dbReference>
<dbReference type="EMBL" id="CAADFG010000552">
    <property type="protein sequence ID" value="VFK05454.1"/>
    <property type="molecule type" value="Genomic_DNA"/>
</dbReference>
<dbReference type="InterPro" id="IPR051698">
    <property type="entry name" value="Transposase_11-like"/>
</dbReference>
<evidence type="ECO:0000259" key="1">
    <source>
        <dbReference type="Pfam" id="PF01609"/>
    </source>
</evidence>
<dbReference type="NCBIfam" id="NF033564">
    <property type="entry name" value="transpos_ISAs1"/>
    <property type="match status" value="1"/>
</dbReference>
<dbReference type="GO" id="GO:0006313">
    <property type="term" value="P:DNA transposition"/>
    <property type="evidence" value="ECO:0007669"/>
    <property type="project" value="InterPro"/>
</dbReference>
<dbReference type="Pfam" id="PF13808">
    <property type="entry name" value="DDE_Tnp_1_assoc"/>
    <property type="match status" value="1"/>
</dbReference>
<dbReference type="GO" id="GO:0004803">
    <property type="term" value="F:transposase activity"/>
    <property type="evidence" value="ECO:0007669"/>
    <property type="project" value="InterPro"/>
</dbReference>
<organism evidence="4">
    <name type="scientific">Candidatus Kentrum eta</name>
    <dbReference type="NCBI Taxonomy" id="2126337"/>
    <lineage>
        <taxon>Bacteria</taxon>
        <taxon>Pseudomonadati</taxon>
        <taxon>Pseudomonadota</taxon>
        <taxon>Gammaproteobacteria</taxon>
        <taxon>Candidatus Kentrum</taxon>
    </lineage>
</organism>
<dbReference type="PANTHER" id="PTHR30298:SF0">
    <property type="entry name" value="PROTEIN YBFL-RELATED"/>
    <property type="match status" value="1"/>
</dbReference>
<dbReference type="InterPro" id="IPR002559">
    <property type="entry name" value="Transposase_11"/>
</dbReference>
<evidence type="ECO:0000313" key="3">
    <source>
        <dbReference type="EMBL" id="VFK05233.1"/>
    </source>
</evidence>
<dbReference type="PANTHER" id="PTHR30298">
    <property type="entry name" value="H REPEAT-ASSOCIATED PREDICTED TRANSPOSASE"/>
    <property type="match status" value="1"/>
</dbReference>
<name>A0A450VKW2_9GAMM</name>
<dbReference type="InterPro" id="IPR032806">
    <property type="entry name" value="YbfD_N"/>
</dbReference>
<dbReference type="InterPro" id="IPR047647">
    <property type="entry name" value="ISAs1_transpos"/>
</dbReference>
<protein>
    <submittedName>
        <fullName evidence="4">Predicted transposase YbfD/YdcC associated with H repeats</fullName>
    </submittedName>
</protein>